<gene>
    <name evidence="1" type="ORF">HPB49_008257</name>
</gene>
<evidence type="ECO:0000313" key="1">
    <source>
        <dbReference type="EMBL" id="KAH7979114.1"/>
    </source>
</evidence>
<keyword evidence="2" id="KW-1185">Reference proteome</keyword>
<dbReference type="EMBL" id="CM023470">
    <property type="protein sequence ID" value="KAH7979114.1"/>
    <property type="molecule type" value="Genomic_DNA"/>
</dbReference>
<organism evidence="1 2">
    <name type="scientific">Dermacentor silvarum</name>
    <name type="common">Tick</name>
    <dbReference type="NCBI Taxonomy" id="543639"/>
    <lineage>
        <taxon>Eukaryota</taxon>
        <taxon>Metazoa</taxon>
        <taxon>Ecdysozoa</taxon>
        <taxon>Arthropoda</taxon>
        <taxon>Chelicerata</taxon>
        <taxon>Arachnida</taxon>
        <taxon>Acari</taxon>
        <taxon>Parasitiformes</taxon>
        <taxon>Ixodida</taxon>
        <taxon>Ixodoidea</taxon>
        <taxon>Ixodidae</taxon>
        <taxon>Rhipicephalinae</taxon>
        <taxon>Dermacentor</taxon>
    </lineage>
</organism>
<comment type="caution">
    <text evidence="1">The sequence shown here is derived from an EMBL/GenBank/DDBJ whole genome shotgun (WGS) entry which is preliminary data.</text>
</comment>
<protein>
    <submittedName>
        <fullName evidence="1">Uncharacterized protein</fullName>
    </submittedName>
</protein>
<sequence>MGPSPTSSGMSAAMRTRLVHEASLLSSRQHMASLIVDEASIKPKCIYDRKGDAVFGFKDRPDNSGSNTQGILANRVLCFVLCGTNSQYKIPCSYYFTKQLSGKDLFQWTKEVSAAVESCGFNIVRIVTDNCSANTTMFKHMGNGSLRTVITHPHDPDRVIFLSFDPCHVIKNIRSQFLGRQLTDGCDIISGTYVQKLYEYQKSMTAKLAHNLTWKHVYPTNLEKQNVLRAVQVFSPQVCAAVHLQENYHGDRDLHDFKDAHATIRFMKTIKEWFDIHDTSCAGSGYKAPICSPHDHRLLWLENKFTVYIKNVQSCSVASDNGALTEETFQALLFTTQSTVETTRFLLQEGVSYVLTKKLNSDPIEALFGRIRQMCGGNDQLDARAITAALDRIVKAKSLCPNKAETPDVDAEQVAATLSEKFHDELEDLTQCQAPTPRSVTYSGLSYVGGYIAKLITDFGCGSCEILVTTCNKDNPFTQPPVKENDLLMVADTRSPSLTWRGSAKNRQHCWLSGHEKNNGDIEGFVELGNYTTDDQKGALANHGMLVLFQPFTGSWTQALGVFASRGNVKAPTLAKIIVESTVLAEQAGLYMDTITCNGATWNWSMWRIFGIQAKSPRGGNCAPDVLQALLSPTSSKNMPQKTLLASIDDLFDKEKVDEAEKVTDSVVAQGDHSSYTEKSQCFDILRCWLCREEDCGEELLP</sequence>
<reference evidence="1" key="1">
    <citation type="submission" date="2020-05" db="EMBL/GenBank/DDBJ databases">
        <title>Large-scale comparative analyses of tick genomes elucidate their genetic diversity and vector capacities.</title>
        <authorList>
            <person name="Jia N."/>
            <person name="Wang J."/>
            <person name="Shi W."/>
            <person name="Du L."/>
            <person name="Sun Y."/>
            <person name="Zhan W."/>
            <person name="Jiang J."/>
            <person name="Wang Q."/>
            <person name="Zhang B."/>
            <person name="Ji P."/>
            <person name="Sakyi L.B."/>
            <person name="Cui X."/>
            <person name="Yuan T."/>
            <person name="Jiang B."/>
            <person name="Yang W."/>
            <person name="Lam T.T.-Y."/>
            <person name="Chang Q."/>
            <person name="Ding S."/>
            <person name="Wang X."/>
            <person name="Zhu J."/>
            <person name="Ruan X."/>
            <person name="Zhao L."/>
            <person name="Wei J."/>
            <person name="Que T."/>
            <person name="Du C."/>
            <person name="Cheng J."/>
            <person name="Dai P."/>
            <person name="Han X."/>
            <person name="Huang E."/>
            <person name="Gao Y."/>
            <person name="Liu J."/>
            <person name="Shao H."/>
            <person name="Ye R."/>
            <person name="Li L."/>
            <person name="Wei W."/>
            <person name="Wang X."/>
            <person name="Wang C."/>
            <person name="Yang T."/>
            <person name="Huo Q."/>
            <person name="Li W."/>
            <person name="Guo W."/>
            <person name="Chen H."/>
            <person name="Zhou L."/>
            <person name="Ni X."/>
            <person name="Tian J."/>
            <person name="Zhou Y."/>
            <person name="Sheng Y."/>
            <person name="Liu T."/>
            <person name="Pan Y."/>
            <person name="Xia L."/>
            <person name="Li J."/>
            <person name="Zhao F."/>
            <person name="Cao W."/>
        </authorList>
    </citation>
    <scope>NUCLEOTIDE SEQUENCE</scope>
    <source>
        <strain evidence="1">Dsil-2018</strain>
    </source>
</reference>
<proteinExistence type="predicted"/>
<accession>A0ACB8DX42</accession>
<evidence type="ECO:0000313" key="2">
    <source>
        <dbReference type="Proteomes" id="UP000821865"/>
    </source>
</evidence>
<dbReference type="Proteomes" id="UP000821865">
    <property type="component" value="Chromosome 1"/>
</dbReference>
<name>A0ACB8DX42_DERSI</name>